<name>M2RA31_CERS8</name>
<dbReference type="PANTHER" id="PTHR33266:SF1">
    <property type="entry name" value="F-BOX DOMAIN-CONTAINING PROTEIN"/>
    <property type="match status" value="1"/>
</dbReference>
<dbReference type="HOGENOM" id="CLU_009568_3_0_1"/>
<dbReference type="PANTHER" id="PTHR33266">
    <property type="entry name" value="CHROMOSOME 15, WHOLE GENOME SHOTGUN SEQUENCE"/>
    <property type="match status" value="1"/>
</dbReference>
<gene>
    <name evidence="1" type="ORF">CERSUDRAFT_124888</name>
</gene>
<organism evidence="1 2">
    <name type="scientific">Ceriporiopsis subvermispora (strain B)</name>
    <name type="common">White-rot fungus</name>
    <name type="synonym">Gelatoporia subvermispora</name>
    <dbReference type="NCBI Taxonomy" id="914234"/>
    <lineage>
        <taxon>Eukaryota</taxon>
        <taxon>Fungi</taxon>
        <taxon>Dikarya</taxon>
        <taxon>Basidiomycota</taxon>
        <taxon>Agaricomycotina</taxon>
        <taxon>Agaricomycetes</taxon>
        <taxon>Polyporales</taxon>
        <taxon>Gelatoporiaceae</taxon>
        <taxon>Gelatoporia</taxon>
    </lineage>
</organism>
<dbReference type="AlphaFoldDB" id="M2RA31"/>
<dbReference type="STRING" id="914234.M2RA31"/>
<protein>
    <submittedName>
        <fullName evidence="1">Uncharacterized protein</fullName>
    </submittedName>
</protein>
<reference evidence="1 2" key="1">
    <citation type="journal article" date="2012" name="Proc. Natl. Acad. Sci. U.S.A.">
        <title>Comparative genomics of Ceriporiopsis subvermispora and Phanerochaete chrysosporium provide insight into selective ligninolysis.</title>
        <authorList>
            <person name="Fernandez-Fueyo E."/>
            <person name="Ruiz-Duenas F.J."/>
            <person name="Ferreira P."/>
            <person name="Floudas D."/>
            <person name="Hibbett D.S."/>
            <person name="Canessa P."/>
            <person name="Larrondo L.F."/>
            <person name="James T.Y."/>
            <person name="Seelenfreund D."/>
            <person name="Lobos S."/>
            <person name="Polanco R."/>
            <person name="Tello M."/>
            <person name="Honda Y."/>
            <person name="Watanabe T."/>
            <person name="Watanabe T."/>
            <person name="Ryu J.S."/>
            <person name="Kubicek C.P."/>
            <person name="Schmoll M."/>
            <person name="Gaskell J."/>
            <person name="Hammel K.E."/>
            <person name="St John F.J."/>
            <person name="Vanden Wymelenberg A."/>
            <person name="Sabat G."/>
            <person name="Splinter BonDurant S."/>
            <person name="Syed K."/>
            <person name="Yadav J.S."/>
            <person name="Doddapaneni H."/>
            <person name="Subramanian V."/>
            <person name="Lavin J.L."/>
            <person name="Oguiza J.A."/>
            <person name="Perez G."/>
            <person name="Pisabarro A.G."/>
            <person name="Ramirez L."/>
            <person name="Santoyo F."/>
            <person name="Master E."/>
            <person name="Coutinho P.M."/>
            <person name="Henrissat B."/>
            <person name="Lombard V."/>
            <person name="Magnuson J.K."/>
            <person name="Kuees U."/>
            <person name="Hori C."/>
            <person name="Igarashi K."/>
            <person name="Samejima M."/>
            <person name="Held B.W."/>
            <person name="Barry K.W."/>
            <person name="LaButti K.M."/>
            <person name="Lapidus A."/>
            <person name="Lindquist E.A."/>
            <person name="Lucas S.M."/>
            <person name="Riley R."/>
            <person name="Salamov A.A."/>
            <person name="Hoffmeister D."/>
            <person name="Schwenk D."/>
            <person name="Hadar Y."/>
            <person name="Yarden O."/>
            <person name="de Vries R.P."/>
            <person name="Wiebenga A."/>
            <person name="Stenlid J."/>
            <person name="Eastwood D."/>
            <person name="Grigoriev I.V."/>
            <person name="Berka R.M."/>
            <person name="Blanchette R.A."/>
            <person name="Kersten P."/>
            <person name="Martinez A.T."/>
            <person name="Vicuna R."/>
            <person name="Cullen D."/>
        </authorList>
    </citation>
    <scope>NUCLEOTIDE SEQUENCE [LARGE SCALE GENOMIC DNA]</scope>
    <source>
        <strain evidence="1 2">B</strain>
    </source>
</reference>
<sequence>MSAYADVERIKRRTRRWQVAHPPNCANSYRLQHFAHAFSPTVTEEEPSHLNSTLMLQAMPSHSVTHTEAQLDVQANDPLGDAFYDQEFRGNAPNALIEYLSFNNGLFMRPESGATPYHGRFGYLLQGKGVGKSRCSMEIGRRGVFVIYMNLRHSYSDLDLPVGDPIPRQILVDNFGVYEEDYGMSCCAFFAAVFKVFGMELMNIMESVNNVHLSAVQLWHVRMCGRDTHHRSRFFDCIRKEYEQTFGDSYRGALELRATCNWLIKTFPSIFNETDTPKVAIVIDEAQRLRHDGTVPAYSRSEVLCRVIADYSRNAMQASLWVLFVSSDPAVAMFGHTLSSLPHDQPATKKYHTQKPGRRERQLLRRHVGLFLPFTALGWDHCALPLGSVKPKDVAQLDHVARFGRPWWHMLTYFQKSLEGYLLSAQSTIWPTMDSPISLILPRYCLRFDVGRLGAQAFLQKTITSLFAIYGTRHGHSPVWMQAAYPSEPFFANLCASQLHQDEDVLGEALRGLYHGLDRGYILTEPDHRLESRLLLLSCKDIVAERLPRLPTSDARLTELTHCRMVPVTSFLETMFGPHYWPSDQGSSHRARITFADAYVNFSHWIMSDTEIGKSRALDPISGWSMKEWLLRLWTRTAAIQCSGGQPDIDQIIPIYFDIPDEDYTASGVHDIRSLGTSDDRHADHGRGSACMSYLLIRSRTGSSHRASFPTTSHCHCETLGMPYITIILDLRSDSDMVSSTLIRDQLSQCLQIRAFGASEATFKFLTSDLAYYVNRLLARHRSSAADDDIARGLRNRYTYSGTALGGLLRLANGYALVAEALKIRRL</sequence>
<dbReference type="EMBL" id="KB445800">
    <property type="protein sequence ID" value="EMD35641.1"/>
    <property type="molecule type" value="Genomic_DNA"/>
</dbReference>
<dbReference type="OrthoDB" id="107110at2759"/>
<keyword evidence="2" id="KW-1185">Reference proteome</keyword>
<proteinExistence type="predicted"/>
<dbReference type="Proteomes" id="UP000016930">
    <property type="component" value="Unassembled WGS sequence"/>
</dbReference>
<accession>M2RA31</accession>
<evidence type="ECO:0000313" key="1">
    <source>
        <dbReference type="EMBL" id="EMD35641.1"/>
    </source>
</evidence>
<evidence type="ECO:0000313" key="2">
    <source>
        <dbReference type="Proteomes" id="UP000016930"/>
    </source>
</evidence>